<keyword evidence="2" id="KW-1185">Reference proteome</keyword>
<gene>
    <name evidence="1" type="ORF">CRENBAI_016793</name>
</gene>
<comment type="caution">
    <text evidence="1">The sequence shown here is derived from an EMBL/GenBank/DDBJ whole genome shotgun (WGS) entry which is preliminary data.</text>
</comment>
<dbReference type="Proteomes" id="UP001311232">
    <property type="component" value="Unassembled WGS sequence"/>
</dbReference>
<sequence>MTWTELQQLSGDMTWTELQQLSGDMTWAAKQQQQRSGDLTWAAQQRQQRSGDLTWAAQQQQQRSGDLTWAPQQQQQRSGDLTWAAQQQRSCGLVWKVRACLLQPSRELAGKPPAVNPCMSAIPAAGGRWRLSCQYGSRRGTSELRQRDRAALPNSLALGCLTLHLFQQQWRGQHLQVGRQIPHRLLLLMFHPTIQGVVLLLVREVQVWRKHSVKACEIEPQNADEQAA</sequence>
<dbReference type="EMBL" id="JAHHUM010000327">
    <property type="protein sequence ID" value="KAK5620922.1"/>
    <property type="molecule type" value="Genomic_DNA"/>
</dbReference>
<accession>A0AAV9SI15</accession>
<protein>
    <submittedName>
        <fullName evidence="1">Uncharacterized protein</fullName>
    </submittedName>
</protein>
<evidence type="ECO:0000313" key="1">
    <source>
        <dbReference type="EMBL" id="KAK5620922.1"/>
    </source>
</evidence>
<proteinExistence type="predicted"/>
<evidence type="ECO:0000313" key="2">
    <source>
        <dbReference type="Proteomes" id="UP001311232"/>
    </source>
</evidence>
<reference evidence="1 2" key="1">
    <citation type="submission" date="2021-06" db="EMBL/GenBank/DDBJ databases">
        <authorList>
            <person name="Palmer J.M."/>
        </authorList>
    </citation>
    <scope>NUCLEOTIDE SEQUENCE [LARGE SCALE GENOMIC DNA]</scope>
    <source>
        <strain evidence="1 2">MEX-2019</strain>
        <tissue evidence="1">Muscle</tissue>
    </source>
</reference>
<name>A0AAV9SI15_9TELE</name>
<organism evidence="1 2">
    <name type="scientific">Crenichthys baileyi</name>
    <name type="common">White River springfish</name>
    <dbReference type="NCBI Taxonomy" id="28760"/>
    <lineage>
        <taxon>Eukaryota</taxon>
        <taxon>Metazoa</taxon>
        <taxon>Chordata</taxon>
        <taxon>Craniata</taxon>
        <taxon>Vertebrata</taxon>
        <taxon>Euteleostomi</taxon>
        <taxon>Actinopterygii</taxon>
        <taxon>Neopterygii</taxon>
        <taxon>Teleostei</taxon>
        <taxon>Neoteleostei</taxon>
        <taxon>Acanthomorphata</taxon>
        <taxon>Ovalentaria</taxon>
        <taxon>Atherinomorphae</taxon>
        <taxon>Cyprinodontiformes</taxon>
        <taxon>Goodeidae</taxon>
        <taxon>Crenichthys</taxon>
    </lineage>
</organism>
<dbReference type="AlphaFoldDB" id="A0AAV9SI15"/>